<evidence type="ECO:0000313" key="3">
    <source>
        <dbReference type="Proteomes" id="UP000232638"/>
    </source>
</evidence>
<dbReference type="EMBL" id="CP020370">
    <property type="protein sequence ID" value="AUB81639.1"/>
    <property type="molecule type" value="Genomic_DNA"/>
</dbReference>
<evidence type="ECO:0000256" key="1">
    <source>
        <dbReference type="SAM" id="MobiDB-lite"/>
    </source>
</evidence>
<reference evidence="2 3" key="1">
    <citation type="submission" date="2017-03" db="EMBL/GenBank/DDBJ databases">
        <title>Complete genome sequence of Candidatus 'Thiodictyon syntrophicum' sp. nov. strain Cad16T, a photolithoautotroph purple sulfur bacterium isolated from an alpine meromictic lake.</title>
        <authorList>
            <person name="Luedin S.M."/>
            <person name="Pothier J.F."/>
            <person name="Danza F."/>
            <person name="Storelli N."/>
            <person name="Wittwer M."/>
            <person name="Tonolla M."/>
        </authorList>
    </citation>
    <scope>NUCLEOTIDE SEQUENCE [LARGE SCALE GENOMIC DNA]</scope>
    <source>
        <strain evidence="2 3">Cad16T</strain>
    </source>
</reference>
<dbReference type="Proteomes" id="UP000232638">
    <property type="component" value="Chromosome"/>
</dbReference>
<feature type="region of interest" description="Disordered" evidence="1">
    <location>
        <begin position="41"/>
        <end position="83"/>
    </location>
</feature>
<proteinExistence type="predicted"/>
<dbReference type="AlphaFoldDB" id="A0A2K8U8A5"/>
<dbReference type="KEGG" id="tsy:THSYN_12160"/>
<sequence length="83" mass="9073">MLVHVEVQGEPEAAFYGPLQGLEVALRNAMHGQLTGLKGLRGNATESWSRPRRRCVARASDLASRSPRPTRSRLQPDGAPIAR</sequence>
<gene>
    <name evidence="2" type="ORF">THSYN_12160</name>
</gene>
<keyword evidence="3" id="KW-1185">Reference proteome</keyword>
<organism evidence="2 3">
    <name type="scientific">Candidatus Thiodictyon syntrophicum</name>
    <dbReference type="NCBI Taxonomy" id="1166950"/>
    <lineage>
        <taxon>Bacteria</taxon>
        <taxon>Pseudomonadati</taxon>
        <taxon>Pseudomonadota</taxon>
        <taxon>Gammaproteobacteria</taxon>
        <taxon>Chromatiales</taxon>
        <taxon>Chromatiaceae</taxon>
        <taxon>Thiodictyon</taxon>
    </lineage>
</organism>
<evidence type="ECO:0000313" key="2">
    <source>
        <dbReference type="EMBL" id="AUB81639.1"/>
    </source>
</evidence>
<accession>A0A2K8U8A5</accession>
<protein>
    <submittedName>
        <fullName evidence="2">Uncharacterized protein</fullName>
    </submittedName>
</protein>
<name>A0A2K8U8A5_9GAMM</name>